<dbReference type="CTD" id="9814474"/>
<keyword evidence="4" id="KW-0547">Nucleotide-binding</keyword>
<dbReference type="InterPro" id="IPR027417">
    <property type="entry name" value="P-loop_NTPase"/>
</dbReference>
<dbReference type="RefSeq" id="XP_003102391.2">
    <property type="nucleotide sequence ID" value="XM_003102343.2"/>
</dbReference>
<feature type="transmembrane region" description="Helical" evidence="8">
    <location>
        <begin position="181"/>
        <end position="197"/>
    </location>
</feature>
<evidence type="ECO:0000313" key="12">
    <source>
        <dbReference type="Proteomes" id="UP000483820"/>
    </source>
</evidence>
<dbReference type="PROSITE" id="PS00675">
    <property type="entry name" value="SIGMA54_INTERACT_1"/>
    <property type="match status" value="1"/>
</dbReference>
<dbReference type="InterPro" id="IPR017871">
    <property type="entry name" value="ABC_transporter-like_CS"/>
</dbReference>
<evidence type="ECO:0000259" key="9">
    <source>
        <dbReference type="PROSITE" id="PS50893"/>
    </source>
</evidence>
<dbReference type="GeneID" id="9814474"/>
<evidence type="ECO:0000259" key="10">
    <source>
        <dbReference type="PROSITE" id="PS50929"/>
    </source>
</evidence>
<dbReference type="Pfam" id="PF06472">
    <property type="entry name" value="ABC_membrane_2"/>
    <property type="match status" value="1"/>
</dbReference>
<dbReference type="SUPFAM" id="SSF90123">
    <property type="entry name" value="ABC transporter transmembrane region"/>
    <property type="match status" value="1"/>
</dbReference>
<dbReference type="Gene3D" id="3.40.50.300">
    <property type="entry name" value="P-loop containing nucleotide triphosphate hydrolases"/>
    <property type="match status" value="1"/>
</dbReference>
<dbReference type="InterPro" id="IPR025662">
    <property type="entry name" value="Sigma_54_int_dom_ATP-bd_1"/>
</dbReference>
<feature type="domain" description="ABC transporter" evidence="9">
    <location>
        <begin position="451"/>
        <end position="685"/>
    </location>
</feature>
<dbReference type="CDD" id="cd03223">
    <property type="entry name" value="ABCD_peroxisomal_ALDP"/>
    <property type="match status" value="1"/>
</dbReference>
<dbReference type="InterPro" id="IPR050835">
    <property type="entry name" value="ABC_transporter_sub-D"/>
</dbReference>
<dbReference type="GO" id="GO:0140359">
    <property type="term" value="F:ABC-type transporter activity"/>
    <property type="evidence" value="ECO:0007669"/>
    <property type="project" value="InterPro"/>
</dbReference>
<dbReference type="Gene3D" id="1.20.1560.10">
    <property type="entry name" value="ABC transporter type 1, transmembrane domain"/>
    <property type="match status" value="1"/>
</dbReference>
<gene>
    <name evidence="11" type="ORF">GCK72_017466</name>
</gene>
<dbReference type="Pfam" id="PF00005">
    <property type="entry name" value="ABC_tran"/>
    <property type="match status" value="1"/>
</dbReference>
<dbReference type="InterPro" id="IPR003439">
    <property type="entry name" value="ABC_transporter-like_ATP-bd"/>
</dbReference>
<comment type="caution">
    <text evidence="11">The sequence shown here is derived from an EMBL/GenBank/DDBJ whole genome shotgun (WGS) entry which is preliminary data.</text>
</comment>
<dbReference type="SUPFAM" id="SSF52540">
    <property type="entry name" value="P-loop containing nucleoside triphosphate hydrolases"/>
    <property type="match status" value="1"/>
</dbReference>
<evidence type="ECO:0000256" key="3">
    <source>
        <dbReference type="ARBA" id="ARBA00022692"/>
    </source>
</evidence>
<dbReference type="GO" id="GO:0006635">
    <property type="term" value="P:fatty acid beta-oxidation"/>
    <property type="evidence" value="ECO:0007669"/>
    <property type="project" value="TreeGrafter"/>
</dbReference>
<name>A0A6A5G8A0_CAERE</name>
<dbReference type="InterPro" id="IPR003593">
    <property type="entry name" value="AAA+_ATPase"/>
</dbReference>
<dbReference type="GO" id="GO:0042760">
    <property type="term" value="P:very long-chain fatty acid catabolic process"/>
    <property type="evidence" value="ECO:0007669"/>
    <property type="project" value="TreeGrafter"/>
</dbReference>
<evidence type="ECO:0000256" key="8">
    <source>
        <dbReference type="SAM" id="Phobius"/>
    </source>
</evidence>
<dbReference type="PROSITE" id="PS00211">
    <property type="entry name" value="ABC_TRANSPORTER_1"/>
    <property type="match status" value="1"/>
</dbReference>
<dbReference type="PROSITE" id="PS50893">
    <property type="entry name" value="ABC_TRANSPORTER_2"/>
    <property type="match status" value="1"/>
</dbReference>
<dbReference type="KEGG" id="crq:GCK72_017466"/>
<dbReference type="GO" id="GO:0005778">
    <property type="term" value="C:peroxisomal membrane"/>
    <property type="evidence" value="ECO:0007669"/>
    <property type="project" value="TreeGrafter"/>
</dbReference>
<keyword evidence="7 8" id="KW-0472">Membrane</keyword>
<dbReference type="EMBL" id="WUAV01000005">
    <property type="protein sequence ID" value="KAF1750915.1"/>
    <property type="molecule type" value="Genomic_DNA"/>
</dbReference>
<keyword evidence="6 8" id="KW-1133">Transmembrane helix</keyword>
<dbReference type="GO" id="GO:0007031">
    <property type="term" value="P:peroxisome organization"/>
    <property type="evidence" value="ECO:0007669"/>
    <property type="project" value="TreeGrafter"/>
</dbReference>
<protein>
    <submittedName>
        <fullName evidence="11">Uncharacterized protein</fullName>
    </submittedName>
</protein>
<evidence type="ECO:0000256" key="6">
    <source>
        <dbReference type="ARBA" id="ARBA00022989"/>
    </source>
</evidence>
<evidence type="ECO:0000313" key="11">
    <source>
        <dbReference type="EMBL" id="KAF1750915.1"/>
    </source>
</evidence>
<feature type="transmembrane region" description="Helical" evidence="8">
    <location>
        <begin position="209"/>
        <end position="230"/>
    </location>
</feature>
<dbReference type="GO" id="GO:0015910">
    <property type="term" value="P:long-chain fatty acid import into peroxisome"/>
    <property type="evidence" value="ECO:0007669"/>
    <property type="project" value="TreeGrafter"/>
</dbReference>
<dbReference type="AlphaFoldDB" id="A0A6A5G8A0"/>
<evidence type="ECO:0000256" key="2">
    <source>
        <dbReference type="ARBA" id="ARBA00022448"/>
    </source>
</evidence>
<dbReference type="GO" id="GO:0005324">
    <property type="term" value="F:long-chain fatty acid transmembrane transporter activity"/>
    <property type="evidence" value="ECO:0007669"/>
    <property type="project" value="TreeGrafter"/>
</dbReference>
<evidence type="ECO:0000256" key="7">
    <source>
        <dbReference type="ARBA" id="ARBA00023136"/>
    </source>
</evidence>
<feature type="domain" description="ABC transmembrane type-1" evidence="10">
    <location>
        <begin position="60"/>
        <end position="315"/>
    </location>
</feature>
<organism evidence="11 12">
    <name type="scientific">Caenorhabditis remanei</name>
    <name type="common">Caenorhabditis vulgaris</name>
    <dbReference type="NCBI Taxonomy" id="31234"/>
    <lineage>
        <taxon>Eukaryota</taxon>
        <taxon>Metazoa</taxon>
        <taxon>Ecdysozoa</taxon>
        <taxon>Nematoda</taxon>
        <taxon>Chromadorea</taxon>
        <taxon>Rhabditida</taxon>
        <taxon>Rhabditina</taxon>
        <taxon>Rhabditomorpha</taxon>
        <taxon>Rhabditoidea</taxon>
        <taxon>Rhabditidae</taxon>
        <taxon>Peloderinae</taxon>
        <taxon>Caenorhabditis</taxon>
    </lineage>
</organism>
<feature type="transmembrane region" description="Helical" evidence="8">
    <location>
        <begin position="102"/>
        <end position="123"/>
    </location>
</feature>
<dbReference type="GO" id="GO:0016887">
    <property type="term" value="F:ATP hydrolysis activity"/>
    <property type="evidence" value="ECO:0007669"/>
    <property type="project" value="InterPro"/>
</dbReference>
<dbReference type="PROSITE" id="PS50929">
    <property type="entry name" value="ABC_TM1F"/>
    <property type="match status" value="1"/>
</dbReference>
<reference evidence="11 12" key="1">
    <citation type="submission" date="2019-12" db="EMBL/GenBank/DDBJ databases">
        <title>Chromosome-level assembly of the Caenorhabditis remanei genome.</title>
        <authorList>
            <person name="Teterina A.A."/>
            <person name="Willis J.H."/>
            <person name="Phillips P.C."/>
        </authorList>
    </citation>
    <scope>NUCLEOTIDE SEQUENCE [LARGE SCALE GENOMIC DNA]</scope>
    <source>
        <strain evidence="11 12">PX506</strain>
        <tissue evidence="11">Whole organism</tissue>
    </source>
</reference>
<feature type="transmembrane region" description="Helical" evidence="8">
    <location>
        <begin position="58"/>
        <end position="82"/>
    </location>
</feature>
<dbReference type="InterPro" id="IPR036640">
    <property type="entry name" value="ABC1_TM_sf"/>
</dbReference>
<dbReference type="SMART" id="SM00382">
    <property type="entry name" value="AAA"/>
    <property type="match status" value="1"/>
</dbReference>
<dbReference type="PANTHER" id="PTHR11384:SF59">
    <property type="entry name" value="LYSOSOMAL COBALAMIN TRANSPORTER ABCD4"/>
    <property type="match status" value="1"/>
</dbReference>
<evidence type="ECO:0000256" key="1">
    <source>
        <dbReference type="ARBA" id="ARBA00008575"/>
    </source>
</evidence>
<keyword evidence="5" id="KW-0067">ATP-binding</keyword>
<dbReference type="PANTHER" id="PTHR11384">
    <property type="entry name" value="ATP-BINDING CASSETTE, SUB-FAMILY D MEMBER"/>
    <property type="match status" value="1"/>
</dbReference>
<sequence>MEPDKEIPLDDLRTDRDRGRAATNTTRVKMARLALDFLFFRRFWRLLKILFPCHRRSITAWLAGALLVATAVDQVMTYLVGIQPSLFYVALGNRDIDTFKSLCARGAAIIIGKAFTLAVFKYLTNMLAIKSRQVCNLTMHRLYFKRQAFFKLSSSGDMLDNPDQRLTQDIEKATRILSNDLLAPVVTAPFIIGYYTWLTYESSGWIGPAAIYSYFVVQTIINKLVLSPIVQKVSEQEKMEGDFRQRHMEVRSNVEAIAFYRAGVLENIMTNQKLKSLILTQKSLTEWRMLLNGITNIFDYFGGILSYLIIGIPVFITHLYDDVTPAELNGIVSRNAFFYLYLIYSFSTVLKLAGDFGELAGVTHRVMELHEELNRLHSDCLETDRPPSTVPSSVVVIASDEDDKSATRHMQEIHGKQMSLERDEQEEEEAQYLLGGKTNGDDEWPDDGVAITVDSATLSPPNDHGHLIVQLLSLQIIQGQTLLITGDSGTGKSSLLRMFAGLWHCSSGKMDCHWRRLTSNLFFLAQKPYFPSGNTTLRQQIVYPVKALQVDKDVARITQILEWVKMEHLIERCGGLDTPVEWDWMKTLSPGELQRMSLARVFYTRPRIVFLDESTSAIGFELEMQIYKKLQEEKITFVSVGHRYSLKQFHDMELRVKGRGGEWSLHDIDTASIASRTASFLGTDTVLSM</sequence>
<feature type="transmembrane region" description="Helical" evidence="8">
    <location>
        <begin position="297"/>
        <end position="316"/>
    </location>
</feature>
<proteinExistence type="inferred from homology"/>
<keyword evidence="2" id="KW-0813">Transport</keyword>
<dbReference type="GO" id="GO:0005524">
    <property type="term" value="F:ATP binding"/>
    <property type="evidence" value="ECO:0007669"/>
    <property type="project" value="UniProtKB-KW"/>
</dbReference>
<keyword evidence="3 8" id="KW-0812">Transmembrane</keyword>
<comment type="similarity">
    <text evidence="1">Belongs to the ABC transporter superfamily. ABCD family. Peroxisomal fatty acyl CoA transporter (TC 3.A.1.203) subfamily.</text>
</comment>
<evidence type="ECO:0000256" key="4">
    <source>
        <dbReference type="ARBA" id="ARBA00022741"/>
    </source>
</evidence>
<evidence type="ECO:0000256" key="5">
    <source>
        <dbReference type="ARBA" id="ARBA00022840"/>
    </source>
</evidence>
<dbReference type="InterPro" id="IPR011527">
    <property type="entry name" value="ABC1_TM_dom"/>
</dbReference>
<accession>A0A6A5G8A0</accession>
<dbReference type="Proteomes" id="UP000483820">
    <property type="component" value="Chromosome V"/>
</dbReference>